<accession>A0A4C1UFL7</accession>
<comment type="caution">
    <text evidence="2">The sequence shown here is derived from an EMBL/GenBank/DDBJ whole genome shotgun (WGS) entry which is preliminary data.</text>
</comment>
<feature type="region of interest" description="Disordered" evidence="1">
    <location>
        <begin position="16"/>
        <end position="56"/>
    </location>
</feature>
<dbReference type="EMBL" id="BGZK01000167">
    <property type="protein sequence ID" value="GBP24907.1"/>
    <property type="molecule type" value="Genomic_DNA"/>
</dbReference>
<evidence type="ECO:0000313" key="3">
    <source>
        <dbReference type="Proteomes" id="UP000299102"/>
    </source>
</evidence>
<name>A0A4C1UFL7_EUMVA</name>
<evidence type="ECO:0000256" key="1">
    <source>
        <dbReference type="SAM" id="MobiDB-lite"/>
    </source>
</evidence>
<protein>
    <submittedName>
        <fullName evidence="2">Uncharacterized protein</fullName>
    </submittedName>
</protein>
<sequence length="106" mass="12174">MAANVNERLILEWLMEEDGNSSGSSSNDEEEYTVEQSAPCQSPHESESEQDQSEAEEILKTFGITQEALESSWFTLPCLRVDFDSYYVFFDLMMLEIDKFGKKLID</sequence>
<reference evidence="2 3" key="1">
    <citation type="journal article" date="2019" name="Commun. Biol.">
        <title>The bagworm genome reveals a unique fibroin gene that provides high tensile strength.</title>
        <authorList>
            <person name="Kono N."/>
            <person name="Nakamura H."/>
            <person name="Ohtoshi R."/>
            <person name="Tomita M."/>
            <person name="Numata K."/>
            <person name="Arakawa K."/>
        </authorList>
    </citation>
    <scope>NUCLEOTIDE SEQUENCE [LARGE SCALE GENOMIC DNA]</scope>
</reference>
<dbReference type="AlphaFoldDB" id="A0A4C1UFL7"/>
<keyword evidence="3" id="KW-1185">Reference proteome</keyword>
<proteinExistence type="predicted"/>
<organism evidence="2 3">
    <name type="scientific">Eumeta variegata</name>
    <name type="common">Bagworm moth</name>
    <name type="synonym">Eumeta japonica</name>
    <dbReference type="NCBI Taxonomy" id="151549"/>
    <lineage>
        <taxon>Eukaryota</taxon>
        <taxon>Metazoa</taxon>
        <taxon>Ecdysozoa</taxon>
        <taxon>Arthropoda</taxon>
        <taxon>Hexapoda</taxon>
        <taxon>Insecta</taxon>
        <taxon>Pterygota</taxon>
        <taxon>Neoptera</taxon>
        <taxon>Endopterygota</taxon>
        <taxon>Lepidoptera</taxon>
        <taxon>Glossata</taxon>
        <taxon>Ditrysia</taxon>
        <taxon>Tineoidea</taxon>
        <taxon>Psychidae</taxon>
        <taxon>Oiketicinae</taxon>
        <taxon>Eumeta</taxon>
    </lineage>
</organism>
<evidence type="ECO:0000313" key="2">
    <source>
        <dbReference type="EMBL" id="GBP24907.1"/>
    </source>
</evidence>
<dbReference type="Proteomes" id="UP000299102">
    <property type="component" value="Unassembled WGS sequence"/>
</dbReference>
<gene>
    <name evidence="2" type="ORF">EVAR_12571_1</name>
</gene>